<keyword evidence="6 12" id="KW-0732">Signal</keyword>
<dbReference type="GO" id="GO:0009279">
    <property type="term" value="C:cell outer membrane"/>
    <property type="evidence" value="ECO:0007669"/>
    <property type="project" value="UniProtKB-SubCell"/>
</dbReference>
<dbReference type="GO" id="GO:0015344">
    <property type="term" value="F:siderophore uptake transmembrane transporter activity"/>
    <property type="evidence" value="ECO:0007669"/>
    <property type="project" value="TreeGrafter"/>
</dbReference>
<keyword evidence="3 11" id="KW-0813">Transport</keyword>
<dbReference type="PANTHER" id="PTHR30069">
    <property type="entry name" value="TONB-DEPENDENT OUTER MEMBRANE RECEPTOR"/>
    <property type="match status" value="1"/>
</dbReference>
<dbReference type="Gene3D" id="2.170.130.10">
    <property type="entry name" value="TonB-dependent receptor, plug domain"/>
    <property type="match status" value="1"/>
</dbReference>
<feature type="chain" id="PRO_5007810137" evidence="12">
    <location>
        <begin position="26"/>
        <end position="784"/>
    </location>
</feature>
<proteinExistence type="inferred from homology"/>
<dbReference type="AlphaFoldDB" id="A0A158EP61"/>
<keyword evidence="9 14" id="KW-0675">Receptor</keyword>
<dbReference type="GO" id="GO:0044718">
    <property type="term" value="P:siderophore transmembrane transport"/>
    <property type="evidence" value="ECO:0007669"/>
    <property type="project" value="TreeGrafter"/>
</dbReference>
<keyword evidence="10 11" id="KW-0998">Cell outer membrane</keyword>
<dbReference type="Gene3D" id="2.60.40.1120">
    <property type="entry name" value="Carboxypeptidase-like, regulatory domain"/>
    <property type="match status" value="1"/>
</dbReference>
<dbReference type="Gene3D" id="2.40.170.20">
    <property type="entry name" value="TonB-dependent receptor, beta-barrel domain"/>
    <property type="match status" value="1"/>
</dbReference>
<evidence type="ECO:0000256" key="6">
    <source>
        <dbReference type="ARBA" id="ARBA00022729"/>
    </source>
</evidence>
<evidence type="ECO:0000259" key="13">
    <source>
        <dbReference type="Pfam" id="PF00593"/>
    </source>
</evidence>
<dbReference type="PROSITE" id="PS52016">
    <property type="entry name" value="TONB_DEPENDENT_REC_3"/>
    <property type="match status" value="1"/>
</dbReference>
<dbReference type="InterPro" id="IPR000531">
    <property type="entry name" value="Beta-barrel_TonB"/>
</dbReference>
<evidence type="ECO:0000313" key="15">
    <source>
        <dbReference type="Proteomes" id="UP000054893"/>
    </source>
</evidence>
<evidence type="ECO:0000256" key="8">
    <source>
        <dbReference type="ARBA" id="ARBA00023136"/>
    </source>
</evidence>
<protein>
    <submittedName>
        <fullName evidence="14">TonB-dependent siderophore receptor</fullName>
    </submittedName>
</protein>
<dbReference type="Pfam" id="PF00593">
    <property type="entry name" value="TonB_dep_Rec_b-barrel"/>
    <property type="match status" value="1"/>
</dbReference>
<dbReference type="InterPro" id="IPR008969">
    <property type="entry name" value="CarboxyPept-like_regulatory"/>
</dbReference>
<dbReference type="Pfam" id="PF13620">
    <property type="entry name" value="CarboxypepD_reg"/>
    <property type="match status" value="1"/>
</dbReference>
<dbReference type="SUPFAM" id="SSF56935">
    <property type="entry name" value="Porins"/>
    <property type="match status" value="1"/>
</dbReference>
<keyword evidence="4 11" id="KW-1134">Transmembrane beta strand</keyword>
<dbReference type="EMBL" id="FCOC02000001">
    <property type="protein sequence ID" value="SAL08869.1"/>
    <property type="molecule type" value="Genomic_DNA"/>
</dbReference>
<keyword evidence="7" id="KW-0798">TonB box</keyword>
<evidence type="ECO:0000256" key="3">
    <source>
        <dbReference type="ARBA" id="ARBA00022448"/>
    </source>
</evidence>
<dbReference type="InterPro" id="IPR037066">
    <property type="entry name" value="Plug_dom_sf"/>
</dbReference>
<comment type="subcellular location">
    <subcellularLocation>
        <location evidence="1 11">Cell outer membrane</location>
        <topology evidence="1 11">Multi-pass membrane protein</topology>
    </subcellularLocation>
</comment>
<evidence type="ECO:0000256" key="11">
    <source>
        <dbReference type="PROSITE-ProRule" id="PRU01360"/>
    </source>
</evidence>
<evidence type="ECO:0000256" key="4">
    <source>
        <dbReference type="ARBA" id="ARBA00022452"/>
    </source>
</evidence>
<dbReference type="RefSeq" id="WP_060816605.1">
    <property type="nucleotide sequence ID" value="NZ_FCOC02000001.1"/>
</dbReference>
<evidence type="ECO:0000256" key="12">
    <source>
        <dbReference type="SAM" id="SignalP"/>
    </source>
</evidence>
<evidence type="ECO:0000256" key="10">
    <source>
        <dbReference type="ARBA" id="ARBA00023237"/>
    </source>
</evidence>
<evidence type="ECO:0000313" key="14">
    <source>
        <dbReference type="EMBL" id="SAL08869.1"/>
    </source>
</evidence>
<dbReference type="OrthoDB" id="9764669at2"/>
<feature type="domain" description="TonB-dependent receptor-like beta-barrel" evidence="13">
    <location>
        <begin position="325"/>
        <end position="734"/>
    </location>
</feature>
<dbReference type="InterPro" id="IPR039426">
    <property type="entry name" value="TonB-dep_rcpt-like"/>
</dbReference>
<accession>A0A158EP61</accession>
<organism evidence="14 15">
    <name type="scientific">Caballeronia sordidicola</name>
    <name type="common">Burkholderia sordidicola</name>
    <dbReference type="NCBI Taxonomy" id="196367"/>
    <lineage>
        <taxon>Bacteria</taxon>
        <taxon>Pseudomonadati</taxon>
        <taxon>Pseudomonadota</taxon>
        <taxon>Betaproteobacteria</taxon>
        <taxon>Burkholderiales</taxon>
        <taxon>Burkholderiaceae</taxon>
        <taxon>Caballeronia</taxon>
    </lineage>
</organism>
<dbReference type="InterPro" id="IPR036942">
    <property type="entry name" value="Beta-barrel_TonB_sf"/>
</dbReference>
<evidence type="ECO:0000256" key="9">
    <source>
        <dbReference type="ARBA" id="ARBA00023170"/>
    </source>
</evidence>
<reference evidence="14 15" key="1">
    <citation type="submission" date="2016-01" db="EMBL/GenBank/DDBJ databases">
        <authorList>
            <person name="Oliw E.H."/>
        </authorList>
    </citation>
    <scope>NUCLEOTIDE SEQUENCE [LARGE SCALE GENOMIC DNA]</scope>
    <source>
        <strain evidence="14">LMG 22029</strain>
    </source>
</reference>
<evidence type="ECO:0000256" key="2">
    <source>
        <dbReference type="ARBA" id="ARBA00009810"/>
    </source>
</evidence>
<keyword evidence="5 11" id="KW-0812">Transmembrane</keyword>
<sequence>MKNRTLFAHAALLLFAQIAAAEAYAAGPDGTVSGSVTDSAGKPVANANVVLQNASGASAGTASTDTGGHFVVHNVSAGTYAVVVAAPGYASGSSIATANDGSDASVSVSLSKSDALDVQVNAKRLDRARNGLLPETGSSVYRFSQADINTLPAGQDTPLNQVLLQAPGVASDSYGQLHVRGDHANLQYRINGVIIPEPISGFGQSLDTRIIDQLNLLTGALPAQYGDRTAGIVDIHTKSGDQGDGGSIDVFGGSHQTIKTSADVFGSKGPFSYYFSGSVGENNLGIENPTSSANAIHDHTRQGDAFGLMSYIINPLTRVSLMFGTTSNQFDIPNTAGLPTNFTLNGNTTFDSSKLNETQSELNQFAVVALQGTNGGALDYQVALFTRYSRTQFNPDPVGDLLFNGVAASDFHSDSANGVQADTTYRLNAKHTLRAGISFQQEHAVFDNNLSVFPADEDGNQLSDQPFNVPDSSSKTGYLYSAYVQDEWKVTDKLTINYGLRYDKMDEYVSASQLSPRVGMVYALTPSTTVHAGYSRYFTPPAFELVSGADIARFAGTTAQTSTQNDPVQPERSHYFDLGVTQRLTSAITVGVDAYYKKSTNLLDEGQFGTALIFTPFNYQYGRVYGVEFTSNYKQGNVSAYMNVAFSRAQGKDIDSAQFNFGPDELAFIGSHFVFLDHDQRVTASFGGAYQLGATTFTFDGIVGSGLRSGFANTDRLPVYTQVNLGVIHHFDFKEPLIGKFDGRLLLINAFNRVYELRDGSGIGVGAPQYGPHIALYAGITKNF</sequence>
<evidence type="ECO:0000256" key="5">
    <source>
        <dbReference type="ARBA" id="ARBA00022692"/>
    </source>
</evidence>
<evidence type="ECO:0000256" key="7">
    <source>
        <dbReference type="ARBA" id="ARBA00023077"/>
    </source>
</evidence>
<gene>
    <name evidence="14" type="ORF">AWB64_00005</name>
</gene>
<dbReference type="SUPFAM" id="SSF49464">
    <property type="entry name" value="Carboxypeptidase regulatory domain-like"/>
    <property type="match status" value="1"/>
</dbReference>
<dbReference type="Proteomes" id="UP000054893">
    <property type="component" value="Unassembled WGS sequence"/>
</dbReference>
<comment type="similarity">
    <text evidence="2 11">Belongs to the TonB-dependent receptor family.</text>
</comment>
<keyword evidence="8 11" id="KW-0472">Membrane</keyword>
<dbReference type="PANTHER" id="PTHR30069:SF29">
    <property type="entry name" value="HEMOGLOBIN AND HEMOGLOBIN-HAPTOGLOBIN-BINDING PROTEIN 1-RELATED"/>
    <property type="match status" value="1"/>
</dbReference>
<evidence type="ECO:0000256" key="1">
    <source>
        <dbReference type="ARBA" id="ARBA00004571"/>
    </source>
</evidence>
<name>A0A158EP61_CABSO</name>
<feature type="signal peptide" evidence="12">
    <location>
        <begin position="1"/>
        <end position="25"/>
    </location>
</feature>